<dbReference type="EMBL" id="JADQTO010000010">
    <property type="protein sequence ID" value="MBG0564137.1"/>
    <property type="molecule type" value="Genomic_DNA"/>
</dbReference>
<gene>
    <name evidence="2" type="ORF">I4J89_22080</name>
</gene>
<dbReference type="AlphaFoldDB" id="A0A931CA19"/>
<reference evidence="2" key="1">
    <citation type="submission" date="2020-11" db="EMBL/GenBank/DDBJ databases">
        <title>Isolation and identification of active actinomycetes.</title>
        <authorList>
            <person name="Sun X."/>
        </authorList>
    </citation>
    <scope>NUCLEOTIDE SEQUENCE</scope>
    <source>
        <strain evidence="2">NEAU-A11</strain>
    </source>
</reference>
<proteinExistence type="predicted"/>
<sequence length="182" mass="18695">MESARPLRDVFADLTGAGHAAADPGELLRDQGHPALPDDLVAEAVISYADTAPAEVAEHLAPYVTAHSVIGSEPPADPPGWLDLLATAPAVTEPGDLDDLTPVTGDREHADLGTGLDFGTGTETGPATEAMDDATTGEPDDIETVDDEFLELGADPIALDSDVTGWTEDADGDDEADAEPLG</sequence>
<evidence type="ECO:0000313" key="3">
    <source>
        <dbReference type="Proteomes" id="UP000598146"/>
    </source>
</evidence>
<protein>
    <submittedName>
        <fullName evidence="2">Uncharacterized protein</fullName>
    </submittedName>
</protein>
<feature type="region of interest" description="Disordered" evidence="1">
    <location>
        <begin position="155"/>
        <end position="182"/>
    </location>
</feature>
<accession>A0A931CA19</accession>
<dbReference type="Proteomes" id="UP000598146">
    <property type="component" value="Unassembled WGS sequence"/>
</dbReference>
<evidence type="ECO:0000256" key="1">
    <source>
        <dbReference type="SAM" id="MobiDB-lite"/>
    </source>
</evidence>
<feature type="region of interest" description="Disordered" evidence="1">
    <location>
        <begin position="109"/>
        <end position="141"/>
    </location>
</feature>
<dbReference type="RefSeq" id="WP_196415923.1">
    <property type="nucleotide sequence ID" value="NZ_JADQTO010000010.1"/>
</dbReference>
<organism evidence="2 3">
    <name type="scientific">Actinoplanes aureus</name>
    <dbReference type="NCBI Taxonomy" id="2792083"/>
    <lineage>
        <taxon>Bacteria</taxon>
        <taxon>Bacillati</taxon>
        <taxon>Actinomycetota</taxon>
        <taxon>Actinomycetes</taxon>
        <taxon>Micromonosporales</taxon>
        <taxon>Micromonosporaceae</taxon>
        <taxon>Actinoplanes</taxon>
    </lineage>
</organism>
<feature type="compositionally biased region" description="Acidic residues" evidence="1">
    <location>
        <begin position="168"/>
        <end position="182"/>
    </location>
</feature>
<name>A0A931CA19_9ACTN</name>
<evidence type="ECO:0000313" key="2">
    <source>
        <dbReference type="EMBL" id="MBG0564137.1"/>
    </source>
</evidence>
<feature type="compositionally biased region" description="Low complexity" evidence="1">
    <location>
        <begin position="112"/>
        <end position="129"/>
    </location>
</feature>
<comment type="caution">
    <text evidence="2">The sequence shown here is derived from an EMBL/GenBank/DDBJ whole genome shotgun (WGS) entry which is preliminary data.</text>
</comment>
<keyword evidence="3" id="KW-1185">Reference proteome</keyword>